<dbReference type="GO" id="GO:0019213">
    <property type="term" value="F:deacetylase activity"/>
    <property type="evidence" value="ECO:0007669"/>
    <property type="project" value="InterPro"/>
</dbReference>
<evidence type="ECO:0000313" key="3">
    <source>
        <dbReference type="Proteomes" id="UP000199226"/>
    </source>
</evidence>
<dbReference type="PANTHER" id="PTHR42717">
    <property type="entry name" value="DIHYDROOROTASE-RELATED"/>
    <property type="match status" value="1"/>
</dbReference>
<dbReference type="Proteomes" id="UP000199226">
    <property type="component" value="Unassembled WGS sequence"/>
</dbReference>
<sequence length="432" mass="47268">MVIIKIIQMKVTANKNNSYSGIRCFRMGLIALFAVLLFPQFVQGQEIDLLLKGGRVLDPRNNIDSKMDVAVKDGKIYHVAAEIPASGAKKVLDVSGMLVSPGLINIHTHVYAGSKPGFADGQSSQLPDAFAPRSGITTVVDAGTTGWRTYPDFKAKVVDPSLTRVLAFLNIFETGFSSGSAIEPDLNTLDVQMTVDAIKKYPNLIVGTRIGHYKGKSWVPFDKASEAARIAEKPLFVECHMPEYSLEDQLKRMRSGDIITHSFENVKERMPIVDEQGKLRPFVLEAQNKGVLFDVGHGGVGFWFDQAIPALKQGLLPNSFGTDEHRTSMNAGMKNMLNVMSKYLTIGMTIPDIIASGSWKPAKSIKREDLGNLSVGSVADIAVISILNGKYGFVDSGGNRIEGDRKFEAELTIRAGRIIWDLNGMSATPYKK</sequence>
<evidence type="ECO:0000259" key="1">
    <source>
        <dbReference type="Pfam" id="PF01979"/>
    </source>
</evidence>
<dbReference type="InterPro" id="IPR011059">
    <property type="entry name" value="Metal-dep_hydrolase_composite"/>
</dbReference>
<accession>A0A1G9SV44</accession>
<dbReference type="EMBL" id="FNHH01000011">
    <property type="protein sequence ID" value="SDM39227.1"/>
    <property type="molecule type" value="Genomic_DNA"/>
</dbReference>
<feature type="domain" description="Amidohydrolase-related" evidence="1">
    <location>
        <begin position="308"/>
        <end position="386"/>
    </location>
</feature>
<evidence type="ECO:0000313" key="2">
    <source>
        <dbReference type="EMBL" id="SDM39227.1"/>
    </source>
</evidence>
<dbReference type="GO" id="GO:0016810">
    <property type="term" value="F:hydrolase activity, acting on carbon-nitrogen (but not peptide) bonds"/>
    <property type="evidence" value="ECO:0007669"/>
    <property type="project" value="InterPro"/>
</dbReference>
<keyword evidence="3" id="KW-1185">Reference proteome</keyword>
<dbReference type="Gene3D" id="2.30.40.10">
    <property type="entry name" value="Urease, subunit C, domain 1"/>
    <property type="match status" value="1"/>
</dbReference>
<dbReference type="PANTHER" id="PTHR42717:SF1">
    <property type="entry name" value="IMIDAZOLONEPROPIONASE AND RELATED AMIDOHYDROLASES"/>
    <property type="match status" value="1"/>
</dbReference>
<dbReference type="SUPFAM" id="SSF51338">
    <property type="entry name" value="Composite domain of metallo-dependent hydrolases"/>
    <property type="match status" value="1"/>
</dbReference>
<dbReference type="NCBIfam" id="NF006689">
    <property type="entry name" value="PRK09237.1"/>
    <property type="match status" value="1"/>
</dbReference>
<reference evidence="3" key="1">
    <citation type="submission" date="2016-10" db="EMBL/GenBank/DDBJ databases">
        <authorList>
            <person name="Varghese N."/>
            <person name="Submissions S."/>
        </authorList>
    </citation>
    <scope>NUCLEOTIDE SEQUENCE [LARGE SCALE GENOMIC DNA]</scope>
    <source>
        <strain evidence="3">DSM 24536</strain>
    </source>
</reference>
<dbReference type="InterPro" id="IPR006680">
    <property type="entry name" value="Amidohydro-rel"/>
</dbReference>
<dbReference type="AlphaFoldDB" id="A0A1G9SV44"/>
<organism evidence="2 3">
    <name type="scientific">Daejeonella rubra</name>
    <dbReference type="NCBI Taxonomy" id="990371"/>
    <lineage>
        <taxon>Bacteria</taxon>
        <taxon>Pseudomonadati</taxon>
        <taxon>Bacteroidota</taxon>
        <taxon>Sphingobacteriia</taxon>
        <taxon>Sphingobacteriales</taxon>
        <taxon>Sphingobacteriaceae</taxon>
        <taxon>Daejeonella</taxon>
    </lineage>
</organism>
<dbReference type="STRING" id="990371.SAMN05421813_11138"/>
<dbReference type="Gene3D" id="3.20.20.140">
    <property type="entry name" value="Metal-dependent hydrolases"/>
    <property type="match status" value="1"/>
</dbReference>
<dbReference type="InterPro" id="IPR020043">
    <property type="entry name" value="Deacetylase_Atu3266-like"/>
</dbReference>
<dbReference type="Pfam" id="PF01979">
    <property type="entry name" value="Amidohydro_1"/>
    <property type="match status" value="1"/>
</dbReference>
<protein>
    <submittedName>
        <fullName evidence="2">Dihydroorotase</fullName>
    </submittedName>
</protein>
<proteinExistence type="predicted"/>
<dbReference type="SUPFAM" id="SSF51556">
    <property type="entry name" value="Metallo-dependent hydrolases"/>
    <property type="match status" value="1"/>
</dbReference>
<name>A0A1G9SV44_9SPHI</name>
<dbReference type="InterPro" id="IPR032466">
    <property type="entry name" value="Metal_Hydrolase"/>
</dbReference>
<gene>
    <name evidence="2" type="ORF">SAMN05421813_11138</name>
</gene>